<keyword evidence="7" id="KW-0325">Glycoprotein</keyword>
<evidence type="ECO:0000256" key="2">
    <source>
        <dbReference type="ARBA" id="ARBA00022676"/>
    </source>
</evidence>
<feature type="region of interest" description="Disordered" evidence="8">
    <location>
        <begin position="338"/>
        <end position="371"/>
    </location>
</feature>
<dbReference type="InterPro" id="IPR007657">
    <property type="entry name" value="Glycosyltransferase_61"/>
</dbReference>
<gene>
    <name evidence="10" type="ORF">M9Y10_033981</name>
</gene>
<organism evidence="10 11">
    <name type="scientific">Tritrichomonas musculus</name>
    <dbReference type="NCBI Taxonomy" id="1915356"/>
    <lineage>
        <taxon>Eukaryota</taxon>
        <taxon>Metamonada</taxon>
        <taxon>Parabasalia</taxon>
        <taxon>Tritrichomonadida</taxon>
        <taxon>Tritrichomonadidae</taxon>
        <taxon>Tritrichomonas</taxon>
    </lineage>
</organism>
<dbReference type="InterPro" id="IPR049625">
    <property type="entry name" value="Glyco_transf_61_cat"/>
</dbReference>
<protein>
    <recommendedName>
        <fullName evidence="9">Glycosyltransferase 61 catalytic domain-containing protein</fullName>
    </recommendedName>
</protein>
<keyword evidence="11" id="KW-1185">Reference proteome</keyword>
<keyword evidence="4" id="KW-0812">Transmembrane</keyword>
<evidence type="ECO:0000256" key="3">
    <source>
        <dbReference type="ARBA" id="ARBA00022679"/>
    </source>
</evidence>
<dbReference type="Proteomes" id="UP001470230">
    <property type="component" value="Unassembled WGS sequence"/>
</dbReference>
<evidence type="ECO:0000256" key="8">
    <source>
        <dbReference type="SAM" id="MobiDB-lite"/>
    </source>
</evidence>
<evidence type="ECO:0000259" key="9">
    <source>
        <dbReference type="Pfam" id="PF04577"/>
    </source>
</evidence>
<name>A0ABR2KGS5_9EUKA</name>
<evidence type="ECO:0000256" key="6">
    <source>
        <dbReference type="ARBA" id="ARBA00023136"/>
    </source>
</evidence>
<comment type="subcellular location">
    <subcellularLocation>
        <location evidence="1">Membrane</location>
        <topology evidence="1">Single-pass membrane protein</topology>
    </subcellularLocation>
</comment>
<evidence type="ECO:0000256" key="4">
    <source>
        <dbReference type="ARBA" id="ARBA00022692"/>
    </source>
</evidence>
<evidence type="ECO:0000313" key="10">
    <source>
        <dbReference type="EMBL" id="KAK8889235.1"/>
    </source>
</evidence>
<accession>A0ABR2KGS5</accession>
<proteinExistence type="predicted"/>
<evidence type="ECO:0000256" key="7">
    <source>
        <dbReference type="ARBA" id="ARBA00023180"/>
    </source>
</evidence>
<keyword evidence="2" id="KW-0328">Glycosyltransferase</keyword>
<comment type="caution">
    <text evidence="10">The sequence shown here is derived from an EMBL/GenBank/DDBJ whole genome shotgun (WGS) entry which is preliminary data.</text>
</comment>
<keyword evidence="3" id="KW-0808">Transferase</keyword>
<keyword evidence="6" id="KW-0472">Membrane</keyword>
<sequence>MTFCKIPSTFPTTCQLIIVELLIILISFAEVYYCHHISEIPYFVTFQTIPYLSADKSTIHFKLRKNPGNNVYFSIIGYGAKTENKLSNFCVKKNCSIPLFIGGHVEFTIKDSKKNIYSQTLDLPRLNFTCTSPNWEDRMCYAKNICYNSGIFALTSPFPISFDQNMLTLGSRTPPVDFTFSRLSNRFKYQSSLPQGIPYLKNKTNLLSIFHHMEQEWHLYYDLLIPTFWTLTKDGYDDFKNHHLLFLSFCNQVPHIITSLSNHRLLCLDRPFCFEDLELGMVKVTNSTKNGIDPPYDFPNVSLRLFKKEIYRFFNISENKNDEIQNILLETKNKNDLHNNYTKEEEPSNDDNHTIKSEQNHDTKEIDKKEQDDKNEIVKNDIFEKSVNNNQDNEKQVNDMIDQIPKKKKLKILIIIRFIKRKIKNIQEFINTVMELFPDDEVEYKGFECLSTKDQILAVKDFDVLIGIHGSALSNVIWMKENSTLVEIFPYKFTCRDWYEKASLLAKVNYIAYHPQSEKEAYIDKPDEMLIKCYQGKYTCRSSYCLDRLRDQDIIIDLENFKKMMKSKFHNYR</sequence>
<feature type="domain" description="Glycosyltransferase 61 catalytic" evidence="9">
    <location>
        <begin position="403"/>
        <end position="486"/>
    </location>
</feature>
<dbReference type="Pfam" id="PF04577">
    <property type="entry name" value="Glyco_transf_61"/>
    <property type="match status" value="1"/>
</dbReference>
<dbReference type="PANTHER" id="PTHR20961">
    <property type="entry name" value="GLYCOSYLTRANSFERASE"/>
    <property type="match status" value="1"/>
</dbReference>
<evidence type="ECO:0000313" key="11">
    <source>
        <dbReference type="Proteomes" id="UP001470230"/>
    </source>
</evidence>
<dbReference type="PANTHER" id="PTHR20961:SF38">
    <property type="entry name" value="PROTEIN O-LINKED-MANNOSE BETA-1,4-N-ACETYLGLUCOSAMINYLTRANSFERASE 2"/>
    <property type="match status" value="1"/>
</dbReference>
<dbReference type="EMBL" id="JAPFFF010000005">
    <property type="protein sequence ID" value="KAK8889235.1"/>
    <property type="molecule type" value="Genomic_DNA"/>
</dbReference>
<evidence type="ECO:0000256" key="5">
    <source>
        <dbReference type="ARBA" id="ARBA00022989"/>
    </source>
</evidence>
<evidence type="ECO:0000256" key="1">
    <source>
        <dbReference type="ARBA" id="ARBA00004167"/>
    </source>
</evidence>
<keyword evidence="5" id="KW-1133">Transmembrane helix</keyword>
<reference evidence="10 11" key="1">
    <citation type="submission" date="2024-04" db="EMBL/GenBank/DDBJ databases">
        <title>Tritrichomonas musculus Genome.</title>
        <authorList>
            <person name="Alves-Ferreira E."/>
            <person name="Grigg M."/>
            <person name="Lorenzi H."/>
            <person name="Galac M."/>
        </authorList>
    </citation>
    <scope>NUCLEOTIDE SEQUENCE [LARGE SCALE GENOMIC DNA]</scope>
    <source>
        <strain evidence="10 11">EAF2021</strain>
    </source>
</reference>